<comment type="caution">
    <text evidence="10">The sequence shown here is derived from an EMBL/GenBank/DDBJ whole genome shotgun (WGS) entry which is preliminary data.</text>
</comment>
<comment type="catalytic activity">
    <reaction evidence="7 8">
        <text>2 pyruvate + H(+) = (2S)-2-acetolactate + CO2</text>
        <dbReference type="Rhea" id="RHEA:25249"/>
        <dbReference type="ChEBI" id="CHEBI:15361"/>
        <dbReference type="ChEBI" id="CHEBI:15378"/>
        <dbReference type="ChEBI" id="CHEBI:16526"/>
        <dbReference type="ChEBI" id="CHEBI:58476"/>
        <dbReference type="EC" id="2.2.1.6"/>
    </reaction>
</comment>
<evidence type="ECO:0000259" key="9">
    <source>
        <dbReference type="PROSITE" id="PS51671"/>
    </source>
</evidence>
<comment type="pathway">
    <text evidence="1 8">Amino-acid biosynthesis; L-isoleucine biosynthesis; L-isoleucine from 2-oxobutanoate: step 1/4.</text>
</comment>
<dbReference type="PROSITE" id="PS51671">
    <property type="entry name" value="ACT"/>
    <property type="match status" value="1"/>
</dbReference>
<evidence type="ECO:0000256" key="1">
    <source>
        <dbReference type="ARBA" id="ARBA00004974"/>
    </source>
</evidence>
<keyword evidence="5 8" id="KW-0028">Amino-acid biosynthesis</keyword>
<dbReference type="UniPathway" id="UPA00049">
    <property type="reaction ID" value="UER00059"/>
</dbReference>
<evidence type="ECO:0000256" key="7">
    <source>
        <dbReference type="ARBA" id="ARBA00048670"/>
    </source>
</evidence>
<dbReference type="CDD" id="cd04878">
    <property type="entry name" value="ACT_AHAS"/>
    <property type="match status" value="1"/>
</dbReference>
<dbReference type="InterPro" id="IPR004789">
    <property type="entry name" value="Acetalactate_synth_ssu"/>
</dbReference>
<dbReference type="NCBIfam" id="TIGR00119">
    <property type="entry name" value="acolac_sm"/>
    <property type="match status" value="1"/>
</dbReference>
<evidence type="ECO:0000256" key="6">
    <source>
        <dbReference type="ARBA" id="ARBA00023304"/>
    </source>
</evidence>
<dbReference type="EMBL" id="QZJZ01000094">
    <property type="protein sequence ID" value="RJP56517.1"/>
    <property type="molecule type" value="Genomic_DNA"/>
</dbReference>
<dbReference type="AlphaFoldDB" id="A0A3A4R128"/>
<proteinExistence type="inferred from homology"/>
<comment type="similarity">
    <text evidence="3 8">Belongs to the acetolactate synthase small subunit family.</text>
</comment>
<sequence>MTTITHRIIELTVNNHPGVMSHVTGLFSRRGFNLEGILCSPIGDGARSRMYLLVKREERIDQITKQLEKLYDVENVSLRDDYDHTLFDRLHDLVKGI</sequence>
<dbReference type="Pfam" id="PF22629">
    <property type="entry name" value="ACT_AHAS_ss"/>
    <property type="match status" value="1"/>
</dbReference>
<dbReference type="InterPro" id="IPR045865">
    <property type="entry name" value="ACT-like_dom_sf"/>
</dbReference>
<keyword evidence="8 10" id="KW-0808">Transferase</keyword>
<evidence type="ECO:0000256" key="3">
    <source>
        <dbReference type="ARBA" id="ARBA00006341"/>
    </source>
</evidence>
<evidence type="ECO:0000313" key="11">
    <source>
        <dbReference type="Proteomes" id="UP000266426"/>
    </source>
</evidence>
<feature type="domain" description="ACT" evidence="9">
    <location>
        <begin position="8"/>
        <end position="81"/>
    </location>
</feature>
<dbReference type="EC" id="2.2.1.6" evidence="8"/>
<dbReference type="GO" id="GO:0005829">
    <property type="term" value="C:cytosol"/>
    <property type="evidence" value="ECO:0007669"/>
    <property type="project" value="TreeGrafter"/>
</dbReference>
<comment type="pathway">
    <text evidence="2 8">Amino-acid biosynthesis; L-valine biosynthesis; L-valine from pyruvate: step 1/4.</text>
</comment>
<dbReference type="GO" id="GO:0003984">
    <property type="term" value="F:acetolactate synthase activity"/>
    <property type="evidence" value="ECO:0007669"/>
    <property type="project" value="UniProtKB-UniRule"/>
</dbReference>
<organism evidence="10 11">
    <name type="scientific">Candidatus Auribacter fodinae</name>
    <dbReference type="NCBI Taxonomy" id="2093366"/>
    <lineage>
        <taxon>Bacteria</taxon>
        <taxon>Pseudomonadati</taxon>
        <taxon>Candidatus Auribacterota</taxon>
        <taxon>Candidatus Auribacteria</taxon>
        <taxon>Candidatus Auribacterales</taxon>
        <taxon>Candidatus Auribacteraceae</taxon>
        <taxon>Candidatus Auribacter</taxon>
    </lineage>
</organism>
<dbReference type="InterPro" id="IPR054480">
    <property type="entry name" value="AHAS_small-like_ACT"/>
</dbReference>
<dbReference type="SUPFAM" id="SSF55021">
    <property type="entry name" value="ACT-like"/>
    <property type="match status" value="1"/>
</dbReference>
<comment type="function">
    <text evidence="8">Catalyzes the conversion of 2 pyruvate molecules into acetolactate in the first common step of the biosynthetic pathway of the branched-amino acids such as leucine, isoleucine, and valine.</text>
</comment>
<dbReference type="UniPathway" id="UPA00047">
    <property type="reaction ID" value="UER00055"/>
</dbReference>
<dbReference type="GO" id="GO:0009099">
    <property type="term" value="P:L-valine biosynthetic process"/>
    <property type="evidence" value="ECO:0007669"/>
    <property type="project" value="UniProtKB-UniRule"/>
</dbReference>
<evidence type="ECO:0000256" key="4">
    <source>
        <dbReference type="ARBA" id="ARBA00011744"/>
    </source>
</evidence>
<reference evidence="10 11" key="1">
    <citation type="journal article" date="2017" name="ISME J.">
        <title>Energy and carbon metabolisms in a deep terrestrial subsurface fluid microbial community.</title>
        <authorList>
            <person name="Momper L."/>
            <person name="Jungbluth S.P."/>
            <person name="Lee M.D."/>
            <person name="Amend J.P."/>
        </authorList>
    </citation>
    <scope>NUCLEOTIDE SEQUENCE [LARGE SCALE GENOMIC DNA]</scope>
    <source>
        <strain evidence="10">SURF_26</strain>
    </source>
</reference>
<evidence type="ECO:0000313" key="10">
    <source>
        <dbReference type="EMBL" id="RJP56517.1"/>
    </source>
</evidence>
<dbReference type="InterPro" id="IPR039557">
    <property type="entry name" value="AHAS_ACT"/>
</dbReference>
<gene>
    <name evidence="10" type="primary">ilvN</name>
    <name evidence="10" type="ORF">C4541_12375</name>
</gene>
<dbReference type="GO" id="GO:1990610">
    <property type="term" value="F:acetolactate synthase regulator activity"/>
    <property type="evidence" value="ECO:0007669"/>
    <property type="project" value="UniProtKB-UniRule"/>
</dbReference>
<dbReference type="PANTHER" id="PTHR30239:SF4">
    <property type="entry name" value="ACETOLACTATE SYNTHASE ISOZYME 1 SMALL SUBUNIT"/>
    <property type="match status" value="1"/>
</dbReference>
<dbReference type="Gene3D" id="3.30.70.260">
    <property type="match status" value="1"/>
</dbReference>
<dbReference type="Proteomes" id="UP000266426">
    <property type="component" value="Unassembled WGS sequence"/>
</dbReference>
<keyword evidence="6 8" id="KW-0100">Branched-chain amino acid biosynthesis</keyword>
<evidence type="ECO:0000256" key="2">
    <source>
        <dbReference type="ARBA" id="ARBA00005025"/>
    </source>
</evidence>
<dbReference type="GO" id="GO:0009097">
    <property type="term" value="P:isoleucine biosynthetic process"/>
    <property type="evidence" value="ECO:0007669"/>
    <property type="project" value="UniProtKB-UniRule"/>
</dbReference>
<dbReference type="InterPro" id="IPR002912">
    <property type="entry name" value="ACT_dom"/>
</dbReference>
<accession>A0A3A4R128</accession>
<evidence type="ECO:0000256" key="8">
    <source>
        <dbReference type="RuleBase" id="RU368092"/>
    </source>
</evidence>
<dbReference type="PANTHER" id="PTHR30239">
    <property type="entry name" value="ACETOLACTATE SYNTHASE SMALL SUBUNIT"/>
    <property type="match status" value="1"/>
</dbReference>
<name>A0A3A4R128_9BACT</name>
<comment type="subunit">
    <text evidence="4 8">Dimer of large and small chains.</text>
</comment>
<protein>
    <recommendedName>
        <fullName evidence="8">Acetolactate synthase small subunit</fullName>
        <shortName evidence="8">AHAS</shortName>
        <shortName evidence="8">ALS</shortName>
        <ecNumber evidence="8">2.2.1.6</ecNumber>
    </recommendedName>
    <alternativeName>
        <fullName evidence="8">Acetohydroxy-acid synthase small subunit</fullName>
    </alternativeName>
</protein>
<evidence type="ECO:0000256" key="5">
    <source>
        <dbReference type="ARBA" id="ARBA00022605"/>
    </source>
</evidence>